<evidence type="ECO:0000313" key="2">
    <source>
        <dbReference type="Proteomes" id="UP000245293"/>
    </source>
</evidence>
<dbReference type="RefSeq" id="WP_109386318.1">
    <property type="nucleotide sequence ID" value="NZ_QETF01000002.1"/>
</dbReference>
<proteinExistence type="predicted"/>
<gene>
    <name evidence="1" type="ORF">DFK10_02710</name>
</gene>
<comment type="caution">
    <text evidence="1">The sequence shown here is derived from an EMBL/GenBank/DDBJ whole genome shotgun (WGS) entry which is preliminary data.</text>
</comment>
<dbReference type="EMBL" id="QETF01000002">
    <property type="protein sequence ID" value="PWG18181.1"/>
    <property type="molecule type" value="Genomic_DNA"/>
</dbReference>
<sequence length="63" mass="6646">MADPRVSIMAQGTPRHVLAETQMLAKSRKTTGFGGPGLRRVPVLLGVRDDGGVGRVVLSFAIT</sequence>
<keyword evidence="2" id="KW-1185">Reference proteome</keyword>
<organism evidence="1 2">
    <name type="scientific">Salibaculum griseiflavum</name>
    <dbReference type="NCBI Taxonomy" id="1914409"/>
    <lineage>
        <taxon>Bacteria</taxon>
        <taxon>Pseudomonadati</taxon>
        <taxon>Pseudomonadota</taxon>
        <taxon>Alphaproteobacteria</taxon>
        <taxon>Rhodobacterales</taxon>
        <taxon>Roseobacteraceae</taxon>
        <taxon>Salibaculum</taxon>
    </lineage>
</organism>
<evidence type="ECO:0000313" key="1">
    <source>
        <dbReference type="EMBL" id="PWG18181.1"/>
    </source>
</evidence>
<name>A0A2V1P6P9_9RHOB</name>
<protein>
    <submittedName>
        <fullName evidence="1">Uncharacterized protein</fullName>
    </submittedName>
</protein>
<reference evidence="2" key="1">
    <citation type="submission" date="2018-05" db="EMBL/GenBank/DDBJ databases">
        <authorList>
            <person name="Du Z."/>
            <person name="Wang X."/>
        </authorList>
    </citation>
    <scope>NUCLEOTIDE SEQUENCE [LARGE SCALE GENOMIC DNA]</scope>
    <source>
        <strain evidence="2">WDS4C29</strain>
    </source>
</reference>
<dbReference type="Proteomes" id="UP000245293">
    <property type="component" value="Unassembled WGS sequence"/>
</dbReference>
<dbReference type="AlphaFoldDB" id="A0A2V1P6P9"/>
<accession>A0A2V1P6P9</accession>